<dbReference type="AlphaFoldDB" id="A0A9W7ZV89"/>
<proteinExistence type="inferred from homology"/>
<dbReference type="GO" id="GO:0034314">
    <property type="term" value="P:Arp2/3 complex-mediated actin nucleation"/>
    <property type="evidence" value="ECO:0007669"/>
    <property type="project" value="InterPro"/>
</dbReference>
<dbReference type="Proteomes" id="UP001150538">
    <property type="component" value="Unassembled WGS sequence"/>
</dbReference>
<evidence type="ECO:0000256" key="3">
    <source>
        <dbReference type="ARBA" id="ARBA00022490"/>
    </source>
</evidence>
<dbReference type="GO" id="GO:0044396">
    <property type="term" value="P:actin cortical patch organization"/>
    <property type="evidence" value="ECO:0007669"/>
    <property type="project" value="UniProtKB-ARBA"/>
</dbReference>
<organism evidence="8 9">
    <name type="scientific">Mycoemilia scoparia</name>
    <dbReference type="NCBI Taxonomy" id="417184"/>
    <lineage>
        <taxon>Eukaryota</taxon>
        <taxon>Fungi</taxon>
        <taxon>Fungi incertae sedis</taxon>
        <taxon>Zoopagomycota</taxon>
        <taxon>Kickxellomycotina</taxon>
        <taxon>Kickxellomycetes</taxon>
        <taxon>Kickxellales</taxon>
        <taxon>Kickxellaceae</taxon>
        <taxon>Mycoemilia</taxon>
    </lineage>
</organism>
<keyword evidence="3" id="KW-0963">Cytoplasm</keyword>
<name>A0A9W7ZV89_9FUNG</name>
<dbReference type="Pfam" id="PF04699">
    <property type="entry name" value="P16-Arc"/>
    <property type="match status" value="1"/>
</dbReference>
<dbReference type="Gene3D" id="1.25.40.190">
    <property type="entry name" value="Actin-related protein 2/3 complex subunit 5"/>
    <property type="match status" value="1"/>
</dbReference>
<dbReference type="SUPFAM" id="SSF69103">
    <property type="entry name" value="Arp2/3 complex 16 kDa subunit ARPC5"/>
    <property type="match status" value="1"/>
</dbReference>
<evidence type="ECO:0000313" key="8">
    <source>
        <dbReference type="EMBL" id="KAJ1911347.1"/>
    </source>
</evidence>
<dbReference type="OrthoDB" id="429520at2759"/>
<comment type="similarity">
    <text evidence="2 7">Belongs to the ARPC5 family.</text>
</comment>
<dbReference type="PIRSF" id="PIRSF039096">
    <property type="entry name" value="p16-ARC"/>
    <property type="match status" value="1"/>
</dbReference>
<dbReference type="PANTHER" id="PTHR12644">
    <property type="entry name" value="ARP2/3 COMPLEX 16 KD SUBUNIT P16-ARC"/>
    <property type="match status" value="1"/>
</dbReference>
<evidence type="ECO:0000256" key="7">
    <source>
        <dbReference type="RuleBase" id="RU004301"/>
    </source>
</evidence>
<evidence type="ECO:0000256" key="4">
    <source>
        <dbReference type="ARBA" id="ARBA00023212"/>
    </source>
</evidence>
<sequence>MSHRDIDIDRFYQDDLIENLEYLSTQTEPEALAILQQITTQVRDSLSHRQPADALIAALSNPPYGKGLGSVQDQYGRLVMEVLFAVRSTEIPAILKQLDDDQKDVLMKYIYYGMSRPKEYNSSTLLSWHEKIVAVSGIASIVRVLTDRKHF</sequence>
<keyword evidence="9" id="KW-1185">Reference proteome</keyword>
<gene>
    <name evidence="8" type="primary">ARC15</name>
    <name evidence="8" type="ORF">H4219_005969</name>
</gene>
<evidence type="ECO:0000313" key="9">
    <source>
        <dbReference type="Proteomes" id="UP001150538"/>
    </source>
</evidence>
<dbReference type="InterPro" id="IPR006789">
    <property type="entry name" value="ARPC5"/>
</dbReference>
<evidence type="ECO:0000256" key="6">
    <source>
        <dbReference type="ARBA" id="ARBA00060329"/>
    </source>
</evidence>
<accession>A0A9W7ZV89</accession>
<evidence type="ECO:0000256" key="2">
    <source>
        <dbReference type="ARBA" id="ARBA00006084"/>
    </source>
</evidence>
<dbReference type="FunFam" id="1.25.40.190:FF:000003">
    <property type="entry name" value="Actin-related protein 2/3 complex subunit 5"/>
    <property type="match status" value="1"/>
</dbReference>
<comment type="subcellular location">
    <subcellularLocation>
        <location evidence="1">Cytoplasm</location>
        <location evidence="1">Cytoskeleton</location>
    </subcellularLocation>
</comment>
<reference evidence="8" key="1">
    <citation type="submission" date="2022-07" db="EMBL/GenBank/DDBJ databases">
        <title>Phylogenomic reconstructions and comparative analyses of Kickxellomycotina fungi.</title>
        <authorList>
            <person name="Reynolds N.K."/>
            <person name="Stajich J.E."/>
            <person name="Barry K."/>
            <person name="Grigoriev I.V."/>
            <person name="Crous P."/>
            <person name="Smith M.E."/>
        </authorList>
    </citation>
    <scope>NUCLEOTIDE SEQUENCE</scope>
    <source>
        <strain evidence="8">NBRC 100468</strain>
    </source>
</reference>
<dbReference type="EMBL" id="JANBPU010000459">
    <property type="protein sequence ID" value="KAJ1911347.1"/>
    <property type="molecule type" value="Genomic_DNA"/>
</dbReference>
<protein>
    <recommendedName>
        <fullName evidence="5 7">Actin-related protein 2/3 complex subunit 5</fullName>
    </recommendedName>
</protein>
<dbReference type="InterPro" id="IPR036743">
    <property type="entry name" value="ARPC5_sf"/>
</dbReference>
<evidence type="ECO:0000256" key="5">
    <source>
        <dbReference type="ARBA" id="ARBA00040214"/>
    </source>
</evidence>
<dbReference type="GO" id="GO:0005885">
    <property type="term" value="C:Arp2/3 protein complex"/>
    <property type="evidence" value="ECO:0007669"/>
    <property type="project" value="InterPro"/>
</dbReference>
<keyword evidence="4 7" id="KW-0206">Cytoskeleton</keyword>
<dbReference type="GO" id="GO:0030833">
    <property type="term" value="P:regulation of actin filament polymerization"/>
    <property type="evidence" value="ECO:0007669"/>
    <property type="project" value="InterPro"/>
</dbReference>
<evidence type="ECO:0000256" key="1">
    <source>
        <dbReference type="ARBA" id="ARBA00004245"/>
    </source>
</evidence>
<comment type="caution">
    <text evidence="8">The sequence shown here is derived from an EMBL/GenBank/DDBJ whole genome shotgun (WGS) entry which is preliminary data.</text>
</comment>
<comment type="function">
    <text evidence="7">Functions as component of the Arp2/3 complex which is involved in regulation of actin polymerization and together with an activating nucleation-promoting factor (NPF) mediates the formation of branched actin networks. Arp2/3 complex plays a critical role in the control of cell morphogenesis via the modulation of cell polarity development.</text>
</comment>
<comment type="function">
    <text evidence="6">Functions as a component of the Arp2/3 complex which is involved in regulation of actin polymerization and together with an activating nucleation-promoting factor (NPF) mediates the formation of branched actin networks.</text>
</comment>